<keyword evidence="3" id="KW-1185">Reference proteome</keyword>
<dbReference type="EMBL" id="JACAZF010000004">
    <property type="protein sequence ID" value="KAF7306826.1"/>
    <property type="molecule type" value="Genomic_DNA"/>
</dbReference>
<dbReference type="GeneID" id="59344069"/>
<organism evidence="2 3">
    <name type="scientific">Mycena indigotica</name>
    <dbReference type="NCBI Taxonomy" id="2126181"/>
    <lineage>
        <taxon>Eukaryota</taxon>
        <taxon>Fungi</taxon>
        <taxon>Dikarya</taxon>
        <taxon>Basidiomycota</taxon>
        <taxon>Agaricomycotina</taxon>
        <taxon>Agaricomycetes</taxon>
        <taxon>Agaricomycetidae</taxon>
        <taxon>Agaricales</taxon>
        <taxon>Marasmiineae</taxon>
        <taxon>Mycenaceae</taxon>
        <taxon>Mycena</taxon>
    </lineage>
</organism>
<evidence type="ECO:0000313" key="2">
    <source>
        <dbReference type="EMBL" id="KAF7306826.1"/>
    </source>
</evidence>
<dbReference type="Proteomes" id="UP000636479">
    <property type="component" value="Unassembled WGS sequence"/>
</dbReference>
<gene>
    <name evidence="2" type="ORF">MIND_00474500</name>
</gene>
<dbReference type="AlphaFoldDB" id="A0A8H6W8E3"/>
<feature type="region of interest" description="Disordered" evidence="1">
    <location>
        <begin position="22"/>
        <end position="89"/>
    </location>
</feature>
<accession>A0A8H6W8E3</accession>
<feature type="compositionally biased region" description="Acidic residues" evidence="1">
    <location>
        <begin position="30"/>
        <end position="49"/>
    </location>
</feature>
<comment type="caution">
    <text evidence="2">The sequence shown here is derived from an EMBL/GenBank/DDBJ whole genome shotgun (WGS) entry which is preliminary data.</text>
</comment>
<proteinExistence type="predicted"/>
<evidence type="ECO:0000256" key="1">
    <source>
        <dbReference type="SAM" id="MobiDB-lite"/>
    </source>
</evidence>
<dbReference type="OrthoDB" id="3032797at2759"/>
<sequence length="208" mass="23469">MSADNVHASLAANWDPEILEVYMAKTQQGEESDEAISSDESDSDVEFEEGPSLSAISEINIEPPSDIASDDSAFSSEDEFGEPESVRKQAMRRELALGRPGEEIMKMHLKDLAALHLSYMKQLDDADEEYAEMTDQPYVPIVRRAPVLGFDKPIARGPDLQEYILDLRKRSNKEVVGADSRKLFVEELVVLAQALFRRERQIKRLQNL</sequence>
<reference evidence="2" key="1">
    <citation type="submission" date="2020-05" db="EMBL/GenBank/DDBJ databases">
        <title>Mycena genomes resolve the evolution of fungal bioluminescence.</title>
        <authorList>
            <person name="Tsai I.J."/>
        </authorList>
    </citation>
    <scope>NUCLEOTIDE SEQUENCE</scope>
    <source>
        <strain evidence="2">171206Taipei</strain>
    </source>
</reference>
<evidence type="ECO:0000313" key="3">
    <source>
        <dbReference type="Proteomes" id="UP000636479"/>
    </source>
</evidence>
<feature type="compositionally biased region" description="Low complexity" evidence="1">
    <location>
        <begin position="61"/>
        <end position="75"/>
    </location>
</feature>
<protein>
    <submittedName>
        <fullName evidence="2">Uncharacterized protein</fullName>
    </submittedName>
</protein>
<dbReference type="RefSeq" id="XP_037221845.1">
    <property type="nucleotide sequence ID" value="XM_037361553.1"/>
</dbReference>
<name>A0A8H6W8E3_9AGAR</name>